<dbReference type="EMBL" id="BLAF01000004">
    <property type="protein sequence ID" value="GES17526.1"/>
    <property type="molecule type" value="Genomic_DNA"/>
</dbReference>
<keyword evidence="8" id="KW-1185">Reference proteome</keyword>
<protein>
    <submittedName>
        <fullName evidence="7">ABC transporter ATP-binding protein</fullName>
    </submittedName>
</protein>
<dbReference type="AlphaFoldDB" id="A0A5M3XA39"/>
<proteinExistence type="inferred from homology"/>
<dbReference type="PANTHER" id="PTHR43820:SF4">
    <property type="entry name" value="HIGH-AFFINITY BRANCHED-CHAIN AMINO ACID TRANSPORT ATP-BINDING PROTEIN LIVF"/>
    <property type="match status" value="1"/>
</dbReference>
<dbReference type="GO" id="GO:0016887">
    <property type="term" value="F:ATP hydrolysis activity"/>
    <property type="evidence" value="ECO:0007669"/>
    <property type="project" value="InterPro"/>
</dbReference>
<dbReference type="PROSITE" id="PS50893">
    <property type="entry name" value="ABC_TRANSPORTER_2"/>
    <property type="match status" value="1"/>
</dbReference>
<evidence type="ECO:0000313" key="8">
    <source>
        <dbReference type="Proteomes" id="UP000377595"/>
    </source>
</evidence>
<accession>A0A5M3XA39</accession>
<evidence type="ECO:0000256" key="2">
    <source>
        <dbReference type="ARBA" id="ARBA00022448"/>
    </source>
</evidence>
<evidence type="ECO:0000313" key="7">
    <source>
        <dbReference type="EMBL" id="GES17526.1"/>
    </source>
</evidence>
<keyword evidence="3" id="KW-0547">Nucleotide-binding</keyword>
<dbReference type="GO" id="GO:0005524">
    <property type="term" value="F:ATP binding"/>
    <property type="evidence" value="ECO:0007669"/>
    <property type="project" value="UniProtKB-KW"/>
</dbReference>
<dbReference type="OrthoDB" id="5179231at2"/>
<name>A0A5M3XA39_9ACTN</name>
<dbReference type="PROSITE" id="PS00211">
    <property type="entry name" value="ABC_TRANSPORTER_1"/>
    <property type="match status" value="1"/>
</dbReference>
<comment type="caution">
    <text evidence="7">The sequence shown here is derived from an EMBL/GenBank/DDBJ whole genome shotgun (WGS) entry which is preliminary data.</text>
</comment>
<dbReference type="Proteomes" id="UP000377595">
    <property type="component" value="Unassembled WGS sequence"/>
</dbReference>
<evidence type="ECO:0000256" key="5">
    <source>
        <dbReference type="ARBA" id="ARBA00022970"/>
    </source>
</evidence>
<dbReference type="InterPro" id="IPR027417">
    <property type="entry name" value="P-loop_NTPase"/>
</dbReference>
<dbReference type="SUPFAM" id="SSF52540">
    <property type="entry name" value="P-loop containing nucleoside triphosphate hydrolases"/>
    <property type="match status" value="1"/>
</dbReference>
<dbReference type="InterPro" id="IPR003593">
    <property type="entry name" value="AAA+_ATPase"/>
</dbReference>
<dbReference type="SMART" id="SM00382">
    <property type="entry name" value="AAA"/>
    <property type="match status" value="1"/>
</dbReference>
<evidence type="ECO:0000259" key="6">
    <source>
        <dbReference type="PROSITE" id="PS50893"/>
    </source>
</evidence>
<dbReference type="PANTHER" id="PTHR43820">
    <property type="entry name" value="HIGH-AFFINITY BRANCHED-CHAIN AMINO ACID TRANSPORT ATP-BINDING PROTEIN LIVF"/>
    <property type="match status" value="1"/>
</dbReference>
<dbReference type="CDD" id="cd03224">
    <property type="entry name" value="ABC_TM1139_LivF_branched"/>
    <property type="match status" value="1"/>
</dbReference>
<evidence type="ECO:0000256" key="4">
    <source>
        <dbReference type="ARBA" id="ARBA00022840"/>
    </source>
</evidence>
<reference evidence="7 8" key="1">
    <citation type="submission" date="2019-10" db="EMBL/GenBank/DDBJ databases">
        <title>Whole genome shotgun sequence of Acrocarpospora pleiomorpha NBRC 16267.</title>
        <authorList>
            <person name="Ichikawa N."/>
            <person name="Kimura A."/>
            <person name="Kitahashi Y."/>
            <person name="Komaki H."/>
            <person name="Oguchi A."/>
        </authorList>
    </citation>
    <scope>NUCLEOTIDE SEQUENCE [LARGE SCALE GENOMIC DNA]</scope>
    <source>
        <strain evidence="7 8">NBRC 16267</strain>
    </source>
</reference>
<organism evidence="7 8">
    <name type="scientific">Acrocarpospora pleiomorpha</name>
    <dbReference type="NCBI Taxonomy" id="90975"/>
    <lineage>
        <taxon>Bacteria</taxon>
        <taxon>Bacillati</taxon>
        <taxon>Actinomycetota</taxon>
        <taxon>Actinomycetes</taxon>
        <taxon>Streptosporangiales</taxon>
        <taxon>Streptosporangiaceae</taxon>
        <taxon>Acrocarpospora</taxon>
    </lineage>
</organism>
<dbReference type="Pfam" id="PF00005">
    <property type="entry name" value="ABC_tran"/>
    <property type="match status" value="1"/>
</dbReference>
<sequence length="235" mass="24771">MLCGKGLVAGYLGAPVLHEVSIEVRPGEVFCLLGANGAGKSTTARCLAGVLGLRGGQVMIDDVDVTEASANERVRRGLSLVPEARHLFGRSTVRDNVLLGGWTRSRSERSASYGRVMETFPQLGRLLRRKARDLSGGEQQMVAIARALMADPRYLILDEPSLGLAPIYVDIILQKAAELATLGVGVLLIEQNVGKALSVGHRGAVLETGRVVLSGSADELASDPAVVDSYLGGVV</sequence>
<evidence type="ECO:0000256" key="3">
    <source>
        <dbReference type="ARBA" id="ARBA00022741"/>
    </source>
</evidence>
<dbReference type="InterPro" id="IPR052156">
    <property type="entry name" value="BCAA_Transport_ATP-bd_LivF"/>
</dbReference>
<keyword evidence="5" id="KW-0029">Amino-acid transport</keyword>
<dbReference type="GO" id="GO:0015807">
    <property type="term" value="P:L-amino acid transport"/>
    <property type="evidence" value="ECO:0007669"/>
    <property type="project" value="TreeGrafter"/>
</dbReference>
<keyword evidence="4 7" id="KW-0067">ATP-binding</keyword>
<dbReference type="GO" id="GO:0015658">
    <property type="term" value="F:branched-chain amino acid transmembrane transporter activity"/>
    <property type="evidence" value="ECO:0007669"/>
    <property type="project" value="TreeGrafter"/>
</dbReference>
<comment type="similarity">
    <text evidence="1">Belongs to the ABC transporter superfamily.</text>
</comment>
<dbReference type="InterPro" id="IPR017871">
    <property type="entry name" value="ABC_transporter-like_CS"/>
</dbReference>
<dbReference type="InterPro" id="IPR003439">
    <property type="entry name" value="ABC_transporter-like_ATP-bd"/>
</dbReference>
<dbReference type="RefSeq" id="WP_155342681.1">
    <property type="nucleotide sequence ID" value="NZ_BAAAHM010000001.1"/>
</dbReference>
<dbReference type="Gene3D" id="3.40.50.300">
    <property type="entry name" value="P-loop containing nucleotide triphosphate hydrolases"/>
    <property type="match status" value="1"/>
</dbReference>
<keyword evidence="2" id="KW-0813">Transport</keyword>
<evidence type="ECO:0000256" key="1">
    <source>
        <dbReference type="ARBA" id="ARBA00005417"/>
    </source>
</evidence>
<feature type="domain" description="ABC transporter" evidence="6">
    <location>
        <begin position="2"/>
        <end position="233"/>
    </location>
</feature>
<gene>
    <name evidence="7" type="ORF">Aple_004210</name>
</gene>